<evidence type="ECO:0000313" key="1">
    <source>
        <dbReference type="EMBL" id="CTQ31683.1"/>
    </source>
</evidence>
<proteinExistence type="predicted"/>
<keyword evidence="2" id="KW-1185">Reference proteome</keyword>
<name>A0A0M6XNC6_9RHOB</name>
<organism evidence="1 2">
    <name type="scientific">Jannaschia rubra</name>
    <dbReference type="NCBI Taxonomy" id="282197"/>
    <lineage>
        <taxon>Bacteria</taxon>
        <taxon>Pseudomonadati</taxon>
        <taxon>Pseudomonadota</taxon>
        <taxon>Alphaproteobacteria</taxon>
        <taxon>Rhodobacterales</taxon>
        <taxon>Roseobacteraceae</taxon>
        <taxon>Jannaschia</taxon>
    </lineage>
</organism>
<dbReference type="Proteomes" id="UP000048908">
    <property type="component" value="Unassembled WGS sequence"/>
</dbReference>
<dbReference type="RefSeq" id="WP_055681178.1">
    <property type="nucleotide sequence ID" value="NZ_CXPG01000011.1"/>
</dbReference>
<dbReference type="OrthoDB" id="7277848at2"/>
<evidence type="ECO:0000313" key="2">
    <source>
        <dbReference type="Proteomes" id="UP000048908"/>
    </source>
</evidence>
<reference evidence="1 2" key="1">
    <citation type="submission" date="2015-07" db="EMBL/GenBank/DDBJ databases">
        <authorList>
            <person name="Noorani M."/>
        </authorList>
    </citation>
    <scope>NUCLEOTIDE SEQUENCE [LARGE SCALE GENOMIC DNA]</scope>
    <source>
        <strain evidence="1 2">CECT 5088</strain>
    </source>
</reference>
<protein>
    <submittedName>
        <fullName evidence="1">Uncharacterized protein</fullName>
    </submittedName>
</protein>
<gene>
    <name evidence="1" type="ORF">JAN5088_00441</name>
</gene>
<dbReference type="AlphaFoldDB" id="A0A0M6XNC6"/>
<dbReference type="EMBL" id="CXPG01000011">
    <property type="protein sequence ID" value="CTQ31683.1"/>
    <property type="molecule type" value="Genomic_DNA"/>
</dbReference>
<accession>A0A0M6XNC6</accession>
<sequence>MKYAFVQAHREEFGVRAMCRMPRIGSAARNALKVDLPLSLIGLIGRLVDIENRTVAGKLEERIDTLERQKLMLAEKAAKDVPSKGRLEDCMELTLKFLSRLCNIENNGTHAVSRQCFGWPSQSLRDTAGIRGMEL</sequence>
<dbReference type="STRING" id="282197.SAMN04488517_106184"/>